<comment type="caution">
    <text evidence="2">The sequence shown here is derived from an EMBL/GenBank/DDBJ whole genome shotgun (WGS) entry which is preliminary data.</text>
</comment>
<feature type="compositionally biased region" description="Low complexity" evidence="1">
    <location>
        <begin position="470"/>
        <end position="488"/>
    </location>
</feature>
<feature type="region of interest" description="Disordered" evidence="1">
    <location>
        <begin position="470"/>
        <end position="517"/>
    </location>
</feature>
<gene>
    <name evidence="2" type="ORF">CPB84DRAFT_1853051</name>
</gene>
<sequence>MADVQESVTSVSSKSNKLLAFRTISNFLAFIQQQGYMDATSDKKGKELKLAVAFSIIASLETEVVAVGTKQEIDGVQVIVCSDLPDHFHQTLQQPSSLFQHLMLFVRNLHNDHPEYAGTYYQNGLPKVIPIMVPPALKKELDMESLTAYVDELCKVAPKKANIHYLLAQHIYVIKKIAGWFQHVSTPYMDSLEKASLNLLTENSPFPEAKVDDTADSEFLRMWPTRFAQDWREKYPIINDLAAQFVKDPTAQLYSRESLIEFHSLILDLLRHFRDSLAQLNMHSGSQPPDMCMKHIANIFDFDQSEESQSVKDENDPNDGSAKVTNGNLQQKLDQNAKINVQIVDPPMVDKQQLPWEQLFTPDSLYIPSVTLGFAEDNADILAYLQDSLGANLAGLWEGHWSVKMLLPVCHKLIKHFVDVGGNEFKTRGSHNTVTSCALPDWLPDNIIDSMNTFFGGWLRKEIIMHMKRGSTVQHSKSSGSSGGSSYDGSKHPDRVDLGIIGNEPNMKASVRNEDHW</sequence>
<evidence type="ECO:0000313" key="3">
    <source>
        <dbReference type="Proteomes" id="UP000724874"/>
    </source>
</evidence>
<organism evidence="2 3">
    <name type="scientific">Gymnopilus junonius</name>
    <name type="common">Spectacular rustgill mushroom</name>
    <name type="synonym">Gymnopilus spectabilis subsp. junonius</name>
    <dbReference type="NCBI Taxonomy" id="109634"/>
    <lineage>
        <taxon>Eukaryota</taxon>
        <taxon>Fungi</taxon>
        <taxon>Dikarya</taxon>
        <taxon>Basidiomycota</taxon>
        <taxon>Agaricomycotina</taxon>
        <taxon>Agaricomycetes</taxon>
        <taxon>Agaricomycetidae</taxon>
        <taxon>Agaricales</taxon>
        <taxon>Agaricineae</taxon>
        <taxon>Hymenogastraceae</taxon>
        <taxon>Gymnopilus</taxon>
    </lineage>
</organism>
<dbReference type="Proteomes" id="UP000724874">
    <property type="component" value="Unassembled WGS sequence"/>
</dbReference>
<protein>
    <submittedName>
        <fullName evidence="2">Uncharacterized protein</fullName>
    </submittedName>
</protein>
<dbReference type="EMBL" id="JADNYJ010000186">
    <property type="protein sequence ID" value="KAF8876127.1"/>
    <property type="molecule type" value="Genomic_DNA"/>
</dbReference>
<evidence type="ECO:0000256" key="1">
    <source>
        <dbReference type="SAM" id="MobiDB-lite"/>
    </source>
</evidence>
<reference evidence="2" key="1">
    <citation type="submission" date="2020-11" db="EMBL/GenBank/DDBJ databases">
        <authorList>
            <consortium name="DOE Joint Genome Institute"/>
            <person name="Ahrendt S."/>
            <person name="Riley R."/>
            <person name="Andreopoulos W."/>
            <person name="LaButti K."/>
            <person name="Pangilinan J."/>
            <person name="Ruiz-duenas F.J."/>
            <person name="Barrasa J.M."/>
            <person name="Sanchez-Garcia M."/>
            <person name="Camarero S."/>
            <person name="Miyauchi S."/>
            <person name="Serrano A."/>
            <person name="Linde D."/>
            <person name="Babiker R."/>
            <person name="Drula E."/>
            <person name="Ayuso-Fernandez I."/>
            <person name="Pacheco R."/>
            <person name="Padilla G."/>
            <person name="Ferreira P."/>
            <person name="Barriuso J."/>
            <person name="Kellner H."/>
            <person name="Castanera R."/>
            <person name="Alfaro M."/>
            <person name="Ramirez L."/>
            <person name="Pisabarro A.G."/>
            <person name="Kuo A."/>
            <person name="Tritt A."/>
            <person name="Lipzen A."/>
            <person name="He G."/>
            <person name="Yan M."/>
            <person name="Ng V."/>
            <person name="Cullen D."/>
            <person name="Martin F."/>
            <person name="Rosso M.-N."/>
            <person name="Henrissat B."/>
            <person name="Hibbett D."/>
            <person name="Martinez A.T."/>
            <person name="Grigoriev I.V."/>
        </authorList>
    </citation>
    <scope>NUCLEOTIDE SEQUENCE</scope>
    <source>
        <strain evidence="2">AH 44721</strain>
    </source>
</reference>
<name>A0A9P5TGV8_GYMJU</name>
<dbReference type="OrthoDB" id="3070940at2759"/>
<accession>A0A9P5TGV8</accession>
<proteinExistence type="predicted"/>
<feature type="region of interest" description="Disordered" evidence="1">
    <location>
        <begin position="306"/>
        <end position="328"/>
    </location>
</feature>
<evidence type="ECO:0000313" key="2">
    <source>
        <dbReference type="EMBL" id="KAF8876127.1"/>
    </source>
</evidence>
<dbReference type="AlphaFoldDB" id="A0A9P5TGV8"/>
<keyword evidence="3" id="KW-1185">Reference proteome</keyword>